<gene>
    <name evidence="2" type="ORF">ROLI_025010</name>
</gene>
<proteinExistence type="predicted"/>
<sequence length="184" mass="20913">MIAALQTLRLWVKRFARGEEGNVTIEFVIICPLMFWTHMAMYTYFDAFKEQTINQKAAFTVADLISRQAVVNAAFIDGSHSVFNTLVRSNTATAIRVTSVSYDAEEDEYSVLWSQQRGADGVLTTETVRDWHAYLPVMYDTATVIVVETWSGFSPVFKIGMAERTLHNFTFTRPRYSPSVGWEA</sequence>
<dbReference type="RefSeq" id="WP_187429596.1">
    <property type="nucleotide sequence ID" value="NZ_CP143423.1"/>
</dbReference>
<evidence type="ECO:0000256" key="1">
    <source>
        <dbReference type="SAM" id="Phobius"/>
    </source>
</evidence>
<protein>
    <recommendedName>
        <fullName evidence="4">Flp pilus assembly protein TadG</fullName>
    </recommendedName>
</protein>
<dbReference type="Proteomes" id="UP001318682">
    <property type="component" value="Chromosome"/>
</dbReference>
<keyword evidence="1" id="KW-0472">Membrane</keyword>
<evidence type="ECO:0008006" key="4">
    <source>
        <dbReference type="Google" id="ProtNLM"/>
    </source>
</evidence>
<reference evidence="3" key="1">
    <citation type="submission" date="2024-01" db="EMBL/GenBank/DDBJ databases">
        <title>Roseobacter fucihabitans sp. nov., isolated from the brown alga Fucus spiralis.</title>
        <authorList>
            <person name="Hahnke S."/>
            <person name="Berger M."/>
            <person name="Schlingloff A."/>
            <person name="Athale I."/>
            <person name="Neumann-Schaal M."/>
            <person name="Adenaya A."/>
            <person name="Poehlein A."/>
            <person name="Daniel R."/>
            <person name="Pertersen J."/>
            <person name="Brinkhoff T."/>
        </authorList>
    </citation>
    <scope>NUCLEOTIDE SEQUENCE [LARGE SCALE GENOMIC DNA]</scope>
    <source>
        <strain evidence="3">B14</strain>
    </source>
</reference>
<evidence type="ECO:0000313" key="3">
    <source>
        <dbReference type="Proteomes" id="UP001318682"/>
    </source>
</evidence>
<organism evidence="2 3">
    <name type="scientific">Roseobacter fucihabitans</name>
    <dbReference type="NCBI Taxonomy" id="1537242"/>
    <lineage>
        <taxon>Bacteria</taxon>
        <taxon>Pseudomonadati</taxon>
        <taxon>Pseudomonadota</taxon>
        <taxon>Alphaproteobacteria</taxon>
        <taxon>Rhodobacterales</taxon>
        <taxon>Roseobacteraceae</taxon>
        <taxon>Roseobacter</taxon>
    </lineage>
</organism>
<evidence type="ECO:0000313" key="2">
    <source>
        <dbReference type="EMBL" id="WVX49407.1"/>
    </source>
</evidence>
<keyword evidence="3" id="KW-1185">Reference proteome</keyword>
<keyword evidence="1" id="KW-1133">Transmembrane helix</keyword>
<name>A0ABZ2BW62_9RHOB</name>
<feature type="transmembrane region" description="Helical" evidence="1">
    <location>
        <begin position="23"/>
        <end position="45"/>
    </location>
</feature>
<dbReference type="EMBL" id="CP143423">
    <property type="protein sequence ID" value="WVX49407.1"/>
    <property type="molecule type" value="Genomic_DNA"/>
</dbReference>
<accession>A0ABZ2BW62</accession>
<keyword evidence="1" id="KW-0812">Transmembrane</keyword>